<feature type="compositionally biased region" description="Polar residues" evidence="1">
    <location>
        <begin position="187"/>
        <end position="198"/>
    </location>
</feature>
<sequence length="210" mass="23369">MEVVIVICLILVIILLAKDKIIINKVEKKQDKSPVKPLKLPEIMGVPKPNIRLSQPNVASEGQKAKASSEVNNFETEVNERDFAIEIPQEELDDVFGISPDLDEEENEWMGYGEPNGEDGLARGVTFEELNTVGSLLQEEVLEPALQIQAVDIVQRIQGTELYSLLEDSIENASQKIARLLDRSINSETDSGSSTMRDNNLDDFDIGEFV</sequence>
<feature type="compositionally biased region" description="Acidic residues" evidence="1">
    <location>
        <begin position="201"/>
        <end position="210"/>
    </location>
</feature>
<evidence type="ECO:0000313" key="3">
    <source>
        <dbReference type="Proteomes" id="UP000315908"/>
    </source>
</evidence>
<gene>
    <name evidence="2" type="ORF">IQ31_02286</name>
</gene>
<evidence type="ECO:0000313" key="2">
    <source>
        <dbReference type="EMBL" id="TWI20331.1"/>
    </source>
</evidence>
<dbReference type="RefSeq" id="WP_145328000.1">
    <property type="nucleotide sequence ID" value="NZ_VLKR01000010.1"/>
</dbReference>
<accession>A0A562ML91</accession>
<organism evidence="2 3">
    <name type="scientific">Sphingobacterium siyangense</name>
    <dbReference type="NCBI Taxonomy" id="459529"/>
    <lineage>
        <taxon>Bacteria</taxon>
        <taxon>Pseudomonadati</taxon>
        <taxon>Bacteroidota</taxon>
        <taxon>Sphingobacteriia</taxon>
        <taxon>Sphingobacteriales</taxon>
        <taxon>Sphingobacteriaceae</taxon>
        <taxon>Sphingobacterium</taxon>
    </lineage>
</organism>
<evidence type="ECO:0008006" key="4">
    <source>
        <dbReference type="Google" id="ProtNLM"/>
    </source>
</evidence>
<comment type="caution">
    <text evidence="2">The sequence shown here is derived from an EMBL/GenBank/DDBJ whole genome shotgun (WGS) entry which is preliminary data.</text>
</comment>
<feature type="region of interest" description="Disordered" evidence="1">
    <location>
        <begin position="187"/>
        <end position="210"/>
    </location>
</feature>
<evidence type="ECO:0000256" key="1">
    <source>
        <dbReference type="SAM" id="MobiDB-lite"/>
    </source>
</evidence>
<proteinExistence type="predicted"/>
<reference evidence="2 3" key="1">
    <citation type="journal article" date="2015" name="Stand. Genomic Sci.">
        <title>Genomic Encyclopedia of Bacterial and Archaeal Type Strains, Phase III: the genomes of soil and plant-associated and newly described type strains.</title>
        <authorList>
            <person name="Whitman W.B."/>
            <person name="Woyke T."/>
            <person name="Klenk H.P."/>
            <person name="Zhou Y."/>
            <person name="Lilburn T.G."/>
            <person name="Beck B.J."/>
            <person name="De Vos P."/>
            <person name="Vandamme P."/>
            <person name="Eisen J.A."/>
            <person name="Garrity G."/>
            <person name="Hugenholtz P."/>
            <person name="Kyrpides N.C."/>
        </authorList>
    </citation>
    <scope>NUCLEOTIDE SEQUENCE [LARGE SCALE GENOMIC DNA]</scope>
    <source>
        <strain evidence="2 3">CGMCC 1.6855</strain>
    </source>
</reference>
<dbReference type="OrthoDB" id="1042696at2"/>
<dbReference type="EMBL" id="VLKR01000010">
    <property type="protein sequence ID" value="TWI20331.1"/>
    <property type="molecule type" value="Genomic_DNA"/>
</dbReference>
<name>A0A562ML91_9SPHI</name>
<dbReference type="AlphaFoldDB" id="A0A562ML91"/>
<protein>
    <recommendedName>
        <fullName evidence="4">Conjugal transfer protein TraD</fullName>
    </recommendedName>
</protein>
<dbReference type="Proteomes" id="UP000315908">
    <property type="component" value="Unassembled WGS sequence"/>
</dbReference>